<feature type="domain" description="SH3" evidence="2">
    <location>
        <begin position="8"/>
        <end position="57"/>
    </location>
</feature>
<evidence type="ECO:0000256" key="1">
    <source>
        <dbReference type="ARBA" id="ARBA00022443"/>
    </source>
</evidence>
<name>A0ABW5DAF9_9BACT</name>
<gene>
    <name evidence="3" type="ORF">ACFSSA_13755</name>
</gene>
<dbReference type="Proteomes" id="UP001597375">
    <property type="component" value="Unassembled WGS sequence"/>
</dbReference>
<dbReference type="Gene3D" id="2.30.30.40">
    <property type="entry name" value="SH3 Domains"/>
    <property type="match status" value="1"/>
</dbReference>
<dbReference type="EMBL" id="JBHUIT010000031">
    <property type="protein sequence ID" value="MFD2257741.1"/>
    <property type="molecule type" value="Genomic_DNA"/>
</dbReference>
<protein>
    <submittedName>
        <fullName evidence="3">SH3 domain-containing protein</fullName>
    </submittedName>
</protein>
<dbReference type="RefSeq" id="WP_386821091.1">
    <property type="nucleotide sequence ID" value="NZ_JBHUIT010000031.1"/>
</dbReference>
<dbReference type="InterPro" id="IPR001452">
    <property type="entry name" value="SH3_domain"/>
</dbReference>
<dbReference type="SUPFAM" id="SSF50044">
    <property type="entry name" value="SH3-domain"/>
    <property type="match status" value="2"/>
</dbReference>
<evidence type="ECO:0000313" key="3">
    <source>
        <dbReference type="EMBL" id="MFD2257741.1"/>
    </source>
</evidence>
<evidence type="ECO:0000313" key="4">
    <source>
        <dbReference type="Proteomes" id="UP001597375"/>
    </source>
</evidence>
<organism evidence="3 4">
    <name type="scientific">Luteolibacter algae</name>
    <dbReference type="NCBI Taxonomy" id="454151"/>
    <lineage>
        <taxon>Bacteria</taxon>
        <taxon>Pseudomonadati</taxon>
        <taxon>Verrucomicrobiota</taxon>
        <taxon>Verrucomicrobiia</taxon>
        <taxon>Verrucomicrobiales</taxon>
        <taxon>Verrucomicrobiaceae</taxon>
        <taxon>Luteolibacter</taxon>
    </lineage>
</organism>
<reference evidence="4" key="1">
    <citation type="journal article" date="2019" name="Int. J. Syst. Evol. Microbiol.">
        <title>The Global Catalogue of Microorganisms (GCM) 10K type strain sequencing project: providing services to taxonomists for standard genome sequencing and annotation.</title>
        <authorList>
            <consortium name="The Broad Institute Genomics Platform"/>
            <consortium name="The Broad Institute Genome Sequencing Center for Infectious Disease"/>
            <person name="Wu L."/>
            <person name="Ma J."/>
        </authorList>
    </citation>
    <scope>NUCLEOTIDE SEQUENCE [LARGE SCALE GENOMIC DNA]</scope>
    <source>
        <strain evidence="4">CGMCC 4.7106</strain>
    </source>
</reference>
<dbReference type="Pfam" id="PF07653">
    <property type="entry name" value="SH3_2"/>
    <property type="match status" value="1"/>
</dbReference>
<comment type="caution">
    <text evidence="3">The sequence shown here is derived from an EMBL/GenBank/DDBJ whole genome shotgun (WGS) entry which is preliminary data.</text>
</comment>
<proteinExistence type="predicted"/>
<evidence type="ECO:0000259" key="2">
    <source>
        <dbReference type="Pfam" id="PF07653"/>
    </source>
</evidence>
<keyword evidence="1" id="KW-0728">SH3 domain</keyword>
<dbReference type="InterPro" id="IPR036028">
    <property type="entry name" value="SH3-like_dom_sf"/>
</dbReference>
<keyword evidence="4" id="KW-1185">Reference proteome</keyword>
<accession>A0ABW5DAF9</accession>
<sequence>MDYLINADYEETNSRALHLSAGQEVTSGPADKTWPGWIWASNADECSGYVPASILEPLGEDRWAVLEDFDPTILNVKRGEKVSSIRQVHGWHWCKNHDGSEGWVAGYLMKPA</sequence>